<dbReference type="Pfam" id="PF00692">
    <property type="entry name" value="dUTPase"/>
    <property type="match status" value="1"/>
</dbReference>
<protein>
    <submittedName>
        <fullName evidence="4">POK9 protein</fullName>
    </submittedName>
</protein>
<evidence type="ECO:0000259" key="3">
    <source>
        <dbReference type="PROSITE" id="PS50175"/>
    </source>
</evidence>
<dbReference type="EMBL" id="VZRI01008557">
    <property type="protein sequence ID" value="NWU96676.1"/>
    <property type="molecule type" value="Genomic_DNA"/>
</dbReference>
<accession>A0A7K6B5P7</accession>
<dbReference type="GO" id="GO:0004190">
    <property type="term" value="F:aspartic-type endopeptidase activity"/>
    <property type="evidence" value="ECO:0007669"/>
    <property type="project" value="UniProtKB-KW"/>
</dbReference>
<gene>
    <name evidence="4" type="primary">Ervk9_4</name>
    <name evidence="4" type="ORF">UPUEPO_R01137</name>
</gene>
<evidence type="ECO:0000256" key="1">
    <source>
        <dbReference type="ARBA" id="ARBA00022670"/>
    </source>
</evidence>
<feature type="non-terminal residue" evidence="4">
    <location>
        <position position="1"/>
    </location>
</feature>
<reference evidence="4 5" key="1">
    <citation type="submission" date="2019-09" db="EMBL/GenBank/DDBJ databases">
        <title>Bird 10,000 Genomes (B10K) Project - Family phase.</title>
        <authorList>
            <person name="Zhang G."/>
        </authorList>
    </citation>
    <scope>NUCLEOTIDE SEQUENCE [LARGE SCALE GENOMIC DNA]</scope>
    <source>
        <strain evidence="4">B10K-DU-012-37</strain>
    </source>
</reference>
<dbReference type="GO" id="GO:0006508">
    <property type="term" value="P:proteolysis"/>
    <property type="evidence" value="ECO:0007669"/>
    <property type="project" value="UniProtKB-KW"/>
</dbReference>
<dbReference type="InterPro" id="IPR051592">
    <property type="entry name" value="HERV-K_Pro_peptidase_A2"/>
</dbReference>
<dbReference type="SUPFAM" id="SSF51283">
    <property type="entry name" value="dUTPase-like"/>
    <property type="match status" value="1"/>
</dbReference>
<dbReference type="Proteomes" id="UP000544127">
    <property type="component" value="Unassembled WGS sequence"/>
</dbReference>
<dbReference type="PROSITE" id="PS50175">
    <property type="entry name" value="ASP_PROT_RETROV"/>
    <property type="match status" value="1"/>
</dbReference>
<dbReference type="AlphaFoldDB" id="A0A7K6B5P7"/>
<dbReference type="InterPro" id="IPR036157">
    <property type="entry name" value="dUTPase-like_sf"/>
</dbReference>
<dbReference type="InterPro" id="IPR001995">
    <property type="entry name" value="Peptidase_A2_cat"/>
</dbReference>
<dbReference type="PANTHER" id="PTHR19422">
    <property type="entry name" value="GAG RETROVIRAL POLYPROTEIN"/>
    <property type="match status" value="1"/>
</dbReference>
<keyword evidence="1" id="KW-0645">Protease</keyword>
<dbReference type="InterPro" id="IPR029054">
    <property type="entry name" value="dUTPase-like"/>
</dbReference>
<dbReference type="Gene3D" id="2.70.40.10">
    <property type="match status" value="1"/>
</dbReference>
<feature type="non-terminal residue" evidence="4">
    <location>
        <position position="158"/>
    </location>
</feature>
<dbReference type="PANTHER" id="PTHR19422:SF123">
    <property type="entry name" value="RT1 CLASS I, LOCUS CE15"/>
    <property type="match status" value="1"/>
</dbReference>
<keyword evidence="2" id="KW-0378">Hydrolase</keyword>
<dbReference type="OrthoDB" id="9900537at2759"/>
<evidence type="ECO:0000313" key="4">
    <source>
        <dbReference type="EMBL" id="NWU96676.1"/>
    </source>
</evidence>
<comment type="caution">
    <text evidence="4">The sequence shown here is derived from an EMBL/GenBank/DDBJ whole genome shotgun (WGS) entry which is preliminary data.</text>
</comment>
<name>A0A7K6B5P7_UPUEP</name>
<keyword evidence="2" id="KW-0064">Aspartyl protease</keyword>
<feature type="domain" description="Peptidase A2" evidence="3">
    <location>
        <begin position="144"/>
        <end position="158"/>
    </location>
</feature>
<evidence type="ECO:0000256" key="2">
    <source>
        <dbReference type="ARBA" id="ARBA00022750"/>
    </source>
</evidence>
<evidence type="ECO:0000313" key="5">
    <source>
        <dbReference type="Proteomes" id="UP000544127"/>
    </source>
</evidence>
<organism evidence="4 5">
    <name type="scientific">Upupa epops</name>
    <name type="common">Eurasian hoopoe</name>
    <dbReference type="NCBI Taxonomy" id="57439"/>
    <lineage>
        <taxon>Eukaryota</taxon>
        <taxon>Metazoa</taxon>
        <taxon>Chordata</taxon>
        <taxon>Craniata</taxon>
        <taxon>Vertebrata</taxon>
        <taxon>Euteleostomi</taxon>
        <taxon>Archelosauria</taxon>
        <taxon>Archosauria</taxon>
        <taxon>Dinosauria</taxon>
        <taxon>Saurischia</taxon>
        <taxon>Theropoda</taxon>
        <taxon>Coelurosauria</taxon>
        <taxon>Aves</taxon>
        <taxon>Neognathae</taxon>
        <taxon>Neoaves</taxon>
        <taxon>Telluraves</taxon>
        <taxon>Coraciimorphae</taxon>
        <taxon>Bucerotiformes</taxon>
        <taxon>Upupidae</taxon>
        <taxon>Upupa</taxon>
    </lineage>
</organism>
<sequence length="158" mass="16556">GSLGMDLATAIDITLLDNRPHKVPTGVVGPLLINGQPYGALLLGRSSSSLKGLFLLPRVIEKDYTGEISIILQTSFPSVHVPKGSRMAQVVPLQQITDNRSVLAHEHGSGSLGSTGGLALLTVSLATRAEVTISIDHEGEHKTLLAFLDTGADISIIS</sequence>
<keyword evidence="5" id="KW-1185">Reference proteome</keyword>
<proteinExistence type="predicted"/>